<evidence type="ECO:0000313" key="3">
    <source>
        <dbReference type="Proteomes" id="UP000070442"/>
    </source>
</evidence>
<evidence type="ECO:0000259" key="1">
    <source>
        <dbReference type="Pfam" id="PF00882"/>
    </source>
</evidence>
<feature type="domain" description="Phospholipase C/D" evidence="1">
    <location>
        <begin position="6"/>
        <end position="137"/>
    </location>
</feature>
<accession>A0A134AH14</accession>
<gene>
    <name evidence="2" type="ORF">HMPREF1863_00743</name>
</gene>
<organism evidence="2 3">
    <name type="scientific">Aedoeadaptatus coxii</name>
    <dbReference type="NCBI Taxonomy" id="755172"/>
    <lineage>
        <taxon>Bacteria</taxon>
        <taxon>Bacillati</taxon>
        <taxon>Bacillota</taxon>
        <taxon>Tissierellia</taxon>
        <taxon>Tissierellales</taxon>
        <taxon>Peptoniphilaceae</taxon>
        <taxon>Aedoeadaptatus</taxon>
    </lineage>
</organism>
<keyword evidence="3" id="KW-1185">Reference proteome</keyword>
<dbReference type="AlphaFoldDB" id="A0A134AH14"/>
<dbReference type="Pfam" id="PF00882">
    <property type="entry name" value="Zn_dep_PLPC"/>
    <property type="match status" value="1"/>
</dbReference>
<dbReference type="InterPro" id="IPR029002">
    <property type="entry name" value="PLPC/GPLD1"/>
</dbReference>
<evidence type="ECO:0000313" key="2">
    <source>
        <dbReference type="EMBL" id="KXB67017.1"/>
    </source>
</evidence>
<sequence length="263" mass="31010">MASNVTHYFFARNMINRLPEEARRVVEKYPRHFIIGNQGPDIFFYHMTSKNHKLGGYIHERPLQRLLLLNRPWLNKKPVDSPTWAYFLGFLCHFSLDIAFHPYIDEIEPHLAIDHITMEREMDRYLLEKAGYAFGEFLETEAIPHPKYVADDILPIYAPYWNISIHDIRRSLSSFRIAMRFFHTNSEKDYKIKKALLRNMGLDKSFGGMLMNPRGFVEAEQITTPALEERMERAYSIAYDAIKAIYGDEKDYPAFFQLNFNGQ</sequence>
<dbReference type="STRING" id="755172.HMPREF1863_00743"/>
<dbReference type="EMBL" id="LSDG01000023">
    <property type="protein sequence ID" value="KXB67017.1"/>
    <property type="molecule type" value="Genomic_DNA"/>
</dbReference>
<comment type="caution">
    <text evidence="2">The sequence shown here is derived from an EMBL/GenBank/DDBJ whole genome shotgun (WGS) entry which is preliminary data.</text>
</comment>
<protein>
    <recommendedName>
        <fullName evidence="1">Phospholipase C/D domain-containing protein</fullName>
    </recommendedName>
</protein>
<dbReference type="PATRIC" id="fig|755172.3.peg.713"/>
<proteinExistence type="predicted"/>
<reference evidence="3" key="1">
    <citation type="submission" date="2016-01" db="EMBL/GenBank/DDBJ databases">
        <authorList>
            <person name="Mitreva M."/>
            <person name="Pepin K.H."/>
            <person name="Mihindukulasuriya K.A."/>
            <person name="Fulton R."/>
            <person name="Fronick C."/>
            <person name="O'Laughlin M."/>
            <person name="Miner T."/>
            <person name="Herter B."/>
            <person name="Rosa B.A."/>
            <person name="Cordes M."/>
            <person name="Tomlinson C."/>
            <person name="Wollam A."/>
            <person name="Palsikar V.B."/>
            <person name="Mardis E.R."/>
            <person name="Wilson R.K."/>
        </authorList>
    </citation>
    <scope>NUCLEOTIDE SEQUENCE [LARGE SCALE GENOMIC DNA]</scope>
    <source>
        <strain evidence="3">DNF00729</strain>
    </source>
</reference>
<dbReference type="Proteomes" id="UP000070442">
    <property type="component" value="Unassembled WGS sequence"/>
</dbReference>
<dbReference type="RefSeq" id="WP_068367372.1">
    <property type="nucleotide sequence ID" value="NZ_KQ960172.1"/>
</dbReference>
<dbReference type="OrthoDB" id="9810528at2"/>
<name>A0A134AH14_9FIRM</name>